<feature type="disulfide bond" evidence="15">
    <location>
        <begin position="364"/>
        <end position="446"/>
    </location>
</feature>
<evidence type="ECO:0000256" key="11">
    <source>
        <dbReference type="ARBA" id="ARBA00023157"/>
    </source>
</evidence>
<dbReference type="InterPro" id="IPR001590">
    <property type="entry name" value="Peptidase_M12B"/>
</dbReference>
<dbReference type="FunFam" id="2.20.100.10:FF:000001">
    <property type="entry name" value="semaphorin-5A isoform X1"/>
    <property type="match status" value="1"/>
</dbReference>
<evidence type="ECO:0000256" key="4">
    <source>
        <dbReference type="ARBA" id="ARBA00022670"/>
    </source>
</evidence>
<evidence type="ECO:0000256" key="5">
    <source>
        <dbReference type="ARBA" id="ARBA00022723"/>
    </source>
</evidence>
<evidence type="ECO:0000313" key="19">
    <source>
        <dbReference type="EMBL" id="KAK0178229.1"/>
    </source>
</evidence>
<feature type="disulfide bond" evidence="15">
    <location>
        <begin position="517"/>
        <end position="528"/>
    </location>
</feature>
<dbReference type="GO" id="GO:0031012">
    <property type="term" value="C:extracellular matrix"/>
    <property type="evidence" value="ECO:0007669"/>
    <property type="project" value="TreeGrafter"/>
</dbReference>
<evidence type="ECO:0000256" key="6">
    <source>
        <dbReference type="ARBA" id="ARBA00022729"/>
    </source>
</evidence>
<keyword evidence="3" id="KW-0272">Extracellular matrix</keyword>
<evidence type="ECO:0000256" key="3">
    <source>
        <dbReference type="ARBA" id="ARBA00022530"/>
    </source>
</evidence>
<comment type="cofactor">
    <cofactor evidence="14">
        <name>Zn(2+)</name>
        <dbReference type="ChEBI" id="CHEBI:29105"/>
    </cofactor>
    <text evidence="14">Binds 1 zinc ion per subunit.</text>
</comment>
<keyword evidence="10" id="KW-0482">Metalloprotease</keyword>
<reference evidence="19" key="1">
    <citation type="journal article" date="2023" name="bioRxiv">
        <title>Scaffold-level genome assemblies of two parasitoid biocontrol wasps reveal the parthenogenesis mechanism and an associated novel virus.</title>
        <authorList>
            <person name="Inwood S."/>
            <person name="Skelly J."/>
            <person name="Guhlin J."/>
            <person name="Harrop T."/>
            <person name="Goldson S."/>
            <person name="Dearden P."/>
        </authorList>
    </citation>
    <scope>NUCLEOTIDE SEQUENCE</scope>
    <source>
        <strain evidence="19">Irish</strain>
        <tissue evidence="19">Whole body</tissue>
    </source>
</reference>
<dbReference type="GO" id="GO:0004222">
    <property type="term" value="F:metalloendopeptidase activity"/>
    <property type="evidence" value="ECO:0007669"/>
    <property type="project" value="InterPro"/>
</dbReference>
<name>A0AA39FYK4_9HYME</name>
<dbReference type="GO" id="GO:0030198">
    <property type="term" value="P:extracellular matrix organization"/>
    <property type="evidence" value="ECO:0007669"/>
    <property type="project" value="InterPro"/>
</dbReference>
<feature type="binding site" evidence="14 16">
    <location>
        <position position="386"/>
    </location>
    <ligand>
        <name>Zn(2+)</name>
        <dbReference type="ChEBI" id="CHEBI:29105"/>
        <note>catalytic</note>
    </ligand>
</feature>
<dbReference type="Pfam" id="PF19236">
    <property type="entry name" value="ADAMTS_CR_3"/>
    <property type="match status" value="1"/>
</dbReference>
<dbReference type="Pfam" id="PF01562">
    <property type="entry name" value="Pep_M12B_propep"/>
    <property type="match status" value="1"/>
</dbReference>
<keyword evidence="9 14" id="KW-0862">Zinc</keyword>
<feature type="region of interest" description="Disordered" evidence="17">
    <location>
        <begin position="901"/>
        <end position="929"/>
    </location>
</feature>
<feature type="binding site" evidence="14">
    <location>
        <position position="446"/>
    </location>
    <ligand>
        <name>Ca(2+)</name>
        <dbReference type="ChEBI" id="CHEBI:29108"/>
        <label>1</label>
    </ligand>
</feature>
<dbReference type="SUPFAM" id="SSF82895">
    <property type="entry name" value="TSP-1 type 1 repeat"/>
    <property type="match status" value="1"/>
</dbReference>
<keyword evidence="6" id="KW-0732">Signal</keyword>
<dbReference type="GO" id="GO:0006508">
    <property type="term" value="P:proteolysis"/>
    <property type="evidence" value="ECO:0007669"/>
    <property type="project" value="UniProtKB-KW"/>
</dbReference>
<dbReference type="PANTHER" id="PTHR13723">
    <property type="entry name" value="ADAMTS A DISINTEGRIN AND METALLOPROTEASE WITH THROMBOSPONDIN MOTIFS PROTEASE"/>
    <property type="match status" value="1"/>
</dbReference>
<evidence type="ECO:0000256" key="10">
    <source>
        <dbReference type="ARBA" id="ARBA00023049"/>
    </source>
</evidence>
<feature type="region of interest" description="Disordered" evidence="17">
    <location>
        <begin position="940"/>
        <end position="959"/>
    </location>
</feature>
<feature type="binding site" evidence="14">
    <location>
        <position position="335"/>
    </location>
    <ligand>
        <name>Ca(2+)</name>
        <dbReference type="ChEBI" id="CHEBI:29108"/>
        <label>1</label>
    </ligand>
</feature>
<feature type="disulfide bond" evidence="15">
    <location>
        <begin position="551"/>
        <end position="588"/>
    </location>
</feature>
<feature type="disulfide bond" evidence="15">
    <location>
        <begin position="493"/>
        <end position="523"/>
    </location>
</feature>
<dbReference type="PANTHER" id="PTHR13723:SF200">
    <property type="entry name" value="ADAM METALLOPEPTIDASE WITH THROMBOSPONDIN TYPE 1 MOTIF B, ISOFORM B"/>
    <property type="match status" value="1"/>
</dbReference>
<dbReference type="InterPro" id="IPR045371">
    <property type="entry name" value="ADAMTS_CR_3"/>
</dbReference>
<keyword evidence="12" id="KW-0325">Glycoprotein</keyword>
<proteinExistence type="predicted"/>
<evidence type="ECO:0000313" key="20">
    <source>
        <dbReference type="Proteomes" id="UP001168990"/>
    </source>
</evidence>
<evidence type="ECO:0000256" key="7">
    <source>
        <dbReference type="ARBA" id="ARBA00022737"/>
    </source>
</evidence>
<dbReference type="Pfam" id="PF00090">
    <property type="entry name" value="TSP_1"/>
    <property type="match status" value="1"/>
</dbReference>
<comment type="caution">
    <text evidence="16">Lacks conserved residue(s) required for the propagation of feature annotation.</text>
</comment>
<evidence type="ECO:0000256" key="9">
    <source>
        <dbReference type="ARBA" id="ARBA00022833"/>
    </source>
</evidence>
<feature type="active site" evidence="13 16">
    <location>
        <position position="387"/>
    </location>
</feature>
<dbReference type="SUPFAM" id="SSF55486">
    <property type="entry name" value="Metalloproteases ('zincins'), catalytic domain"/>
    <property type="match status" value="1"/>
</dbReference>
<feature type="binding site" evidence="14 16">
    <location>
        <position position="396"/>
    </location>
    <ligand>
        <name>Zn(2+)</name>
        <dbReference type="ChEBI" id="CHEBI:29105"/>
        <note>catalytic</note>
    </ligand>
</feature>
<dbReference type="Gene3D" id="2.60.120.830">
    <property type="match status" value="1"/>
</dbReference>
<evidence type="ECO:0000256" key="16">
    <source>
        <dbReference type="PROSITE-ProRule" id="PRU00276"/>
    </source>
</evidence>
<dbReference type="Pfam" id="PF17771">
    <property type="entry name" value="ADAMTS_CR_2"/>
    <property type="match status" value="1"/>
</dbReference>
<keyword evidence="7" id="KW-0677">Repeat</keyword>
<dbReference type="InterPro" id="IPR050439">
    <property type="entry name" value="ADAMTS_ADAMTS-like"/>
</dbReference>
<evidence type="ECO:0000256" key="12">
    <source>
        <dbReference type="ARBA" id="ARBA00023180"/>
    </source>
</evidence>
<accession>A0AA39FYK4</accession>
<feature type="compositionally biased region" description="Acidic residues" evidence="17">
    <location>
        <begin position="1039"/>
        <end position="1051"/>
    </location>
</feature>
<dbReference type="InterPro" id="IPR041645">
    <property type="entry name" value="ADAMTS_CR_2"/>
</dbReference>
<dbReference type="InterPro" id="IPR010294">
    <property type="entry name" value="ADAMTS_spacer1"/>
</dbReference>
<evidence type="ECO:0000256" key="13">
    <source>
        <dbReference type="PIRSR" id="PIRSR613273-1"/>
    </source>
</evidence>
<feature type="disulfide bond" evidence="15">
    <location>
        <begin position="485"/>
        <end position="504"/>
    </location>
</feature>
<dbReference type="InterPro" id="IPR036383">
    <property type="entry name" value="TSP1_rpt_sf"/>
</dbReference>
<dbReference type="Pfam" id="PF05986">
    <property type="entry name" value="ADAMTS_spacer1"/>
    <property type="match status" value="1"/>
</dbReference>
<feature type="disulfide bond" evidence="15">
    <location>
        <begin position="404"/>
        <end position="430"/>
    </location>
</feature>
<keyword evidence="14" id="KW-0106">Calcium</keyword>
<dbReference type="Gene3D" id="3.40.390.10">
    <property type="entry name" value="Collagenase (Catalytic Domain)"/>
    <property type="match status" value="1"/>
</dbReference>
<evidence type="ECO:0000256" key="14">
    <source>
        <dbReference type="PIRSR" id="PIRSR613273-2"/>
    </source>
</evidence>
<dbReference type="Pfam" id="PF01421">
    <property type="entry name" value="Reprolysin"/>
    <property type="match status" value="1"/>
</dbReference>
<feature type="disulfide bond" evidence="15">
    <location>
        <begin position="346"/>
        <end position="352"/>
    </location>
</feature>
<feature type="binding site" evidence="14">
    <location>
        <position position="242"/>
    </location>
    <ligand>
        <name>Ca(2+)</name>
        <dbReference type="ChEBI" id="CHEBI:29108"/>
        <label>2</label>
    </ligand>
</feature>
<organism evidence="19 20">
    <name type="scientific">Microctonus aethiopoides</name>
    <dbReference type="NCBI Taxonomy" id="144406"/>
    <lineage>
        <taxon>Eukaryota</taxon>
        <taxon>Metazoa</taxon>
        <taxon>Ecdysozoa</taxon>
        <taxon>Arthropoda</taxon>
        <taxon>Hexapoda</taxon>
        <taxon>Insecta</taxon>
        <taxon>Pterygota</taxon>
        <taxon>Neoptera</taxon>
        <taxon>Endopterygota</taxon>
        <taxon>Hymenoptera</taxon>
        <taxon>Apocrita</taxon>
        <taxon>Ichneumonoidea</taxon>
        <taxon>Braconidae</taxon>
        <taxon>Euphorinae</taxon>
        <taxon>Microctonus</taxon>
    </lineage>
</organism>
<feature type="binding site" evidence="14">
    <location>
        <position position="242"/>
    </location>
    <ligand>
        <name>Ca(2+)</name>
        <dbReference type="ChEBI" id="CHEBI:29108"/>
        <label>1</label>
    </ligand>
</feature>
<dbReference type="Gene3D" id="2.20.100.10">
    <property type="entry name" value="Thrombospondin type-1 (TSP1) repeat"/>
    <property type="match status" value="1"/>
</dbReference>
<evidence type="ECO:0000256" key="15">
    <source>
        <dbReference type="PIRSR" id="PIRSR613273-3"/>
    </source>
</evidence>
<evidence type="ECO:0000256" key="8">
    <source>
        <dbReference type="ARBA" id="ARBA00022801"/>
    </source>
</evidence>
<feature type="binding site" evidence="14 16">
    <location>
        <position position="390"/>
    </location>
    <ligand>
        <name>Zn(2+)</name>
        <dbReference type="ChEBI" id="CHEBI:29105"/>
        <note>catalytic</note>
    </ligand>
</feature>
<keyword evidence="8" id="KW-0378">Hydrolase</keyword>
<feature type="region of interest" description="Disordered" evidence="17">
    <location>
        <begin position="1031"/>
        <end position="1051"/>
    </location>
</feature>
<dbReference type="InterPro" id="IPR000884">
    <property type="entry name" value="TSP1_rpt"/>
</dbReference>
<evidence type="ECO:0000256" key="2">
    <source>
        <dbReference type="ARBA" id="ARBA00022525"/>
    </source>
</evidence>
<dbReference type="PROSITE" id="PS50215">
    <property type="entry name" value="ADAM_MEPRO"/>
    <property type="match status" value="1"/>
</dbReference>
<gene>
    <name evidence="19" type="ORF">PV328_002201</name>
</gene>
<dbReference type="AlphaFoldDB" id="A0AA39FYK4"/>
<dbReference type="GO" id="GO:0046872">
    <property type="term" value="F:metal ion binding"/>
    <property type="evidence" value="ECO:0007669"/>
    <property type="project" value="UniProtKB-KW"/>
</dbReference>
<feature type="disulfide bond" evidence="15">
    <location>
        <begin position="555"/>
        <end position="593"/>
    </location>
</feature>
<keyword evidence="4" id="KW-0645">Protease</keyword>
<keyword evidence="2" id="KW-0964">Secreted</keyword>
<keyword evidence="11 15" id="KW-1015">Disulfide bond</keyword>
<comment type="subcellular location">
    <subcellularLocation>
        <location evidence="1">Secreted</location>
        <location evidence="1">Extracellular space</location>
        <location evidence="1">Extracellular matrix</location>
    </subcellularLocation>
</comment>
<dbReference type="Gene3D" id="3.40.1620.60">
    <property type="match status" value="1"/>
</dbReference>
<keyword evidence="5 14" id="KW-0479">Metal-binding</keyword>
<dbReference type="Proteomes" id="UP001168990">
    <property type="component" value="Unassembled WGS sequence"/>
</dbReference>
<dbReference type="InterPro" id="IPR002870">
    <property type="entry name" value="Peptidase_M12B_N"/>
</dbReference>
<dbReference type="EMBL" id="JAQQBS010000001">
    <property type="protein sequence ID" value="KAK0178229.1"/>
    <property type="molecule type" value="Genomic_DNA"/>
</dbReference>
<dbReference type="PRINTS" id="PR01857">
    <property type="entry name" value="ADAMTSFAMILY"/>
</dbReference>
<keyword evidence="20" id="KW-1185">Reference proteome</keyword>
<sequence length="1051" mass="117631">MRILGLKSVQYTSKYTRDVNNPELIVPRHVHHDGKFKSFALPNYYSRDEINAKRKRSSPSSSLDTEEDKLHLILPFNGKDHHIELSPYHDFISPEMVIETRGVGVGTNITEGLRFKRATDEQCHYRGFIRDHPNSRAALSLCDGVAGYVTINDGRYFIEPLDNSLPGSHGQHVHMIYKHGATHEEKEMKKTCGTDDDWETAWAEQLAKRERRLTENGNFSTLKRGSEGNVSSGTHSIHRYMELALIADKKFLEFWTGTNYEFYLLTVMNMVADLYHDASIGNQIDVVLVRIVYLAAEEEEKDLDITPDSERTLDSFAGWAEKINSKYTNHPNHFDVAVLISRHDFCTPEAACGLKGLAYTAGVCDPIKAAAIAEDSGLLSGIIISHEVGHLVGSTHDVVEINGCPFNDTDGSFFVMAAYVDLYTFRWSVCSRRSITNLMNNGLGDCLINNPKNPPAKFQYPNMLPGAMYNSDSQCWMMLPDTVSCDIEELKSCEKLWCRRGMTCISNDAPPAEGTTCGENEWCIRKKCVRMGSRPSAINGGWGEWGSPGECSRTCGGGVRVTERECDNPRPSNLGRYCLGERRRVEVCNSNPCDPDKPSFRATQCSEYDSKQILADGVLHTWKPLVADVLDPCILYCANEHKKFVELGITKDGTACKSGTNNMCISGRCREVGCDWILESGAIEDRCQVCQGDGTQCTFIEGDYNETRGYGYAKVVTIPKSAKGIKVFEKEPSENALAVKLEHYDDYCLNGENEVTYMRELNCVGARLIYKRSESKQDEIEIKGPINDDIQIQGTKPCKRICHRKPKPSINRTDHSSPVKKSILKNSGKINKLNKKDLMRYLDEADDDDDGDSGINEDNKDELKKILHEWLLKHKNKRLCGHNKYLIEVELHEIKITPEASTAGGESELTSSEAQMQSTTIKVGSESDTTDAELTVTSMKESQQGDNVVTEEGNTEMNSLSTLKPGTVIKDEYPADETVLIEAPFKDDYSSANLSDIAFQENGDSPRVQIDRTHEKIYRGPEARKRINEMAYGNITDLPDSEATAEDSVEE</sequence>
<feature type="disulfide bond" evidence="15">
    <location>
        <begin position="566"/>
        <end position="578"/>
    </location>
</feature>
<dbReference type="InterPro" id="IPR024079">
    <property type="entry name" value="MetalloPept_cat_dom_sf"/>
</dbReference>
<feature type="compositionally biased region" description="Polar residues" evidence="17">
    <location>
        <begin position="908"/>
        <end position="922"/>
    </location>
</feature>
<evidence type="ECO:0000259" key="18">
    <source>
        <dbReference type="PROSITE" id="PS50215"/>
    </source>
</evidence>
<feature type="binding site" description="in inhibited form" evidence="14">
    <location>
        <position position="192"/>
    </location>
    <ligand>
        <name>Zn(2+)</name>
        <dbReference type="ChEBI" id="CHEBI:29105"/>
        <note>catalytic</note>
    </ligand>
</feature>
<protein>
    <recommendedName>
        <fullName evidence="18">Peptidase M12B domain-containing protein</fullName>
    </recommendedName>
</protein>
<dbReference type="PROSITE" id="PS50092">
    <property type="entry name" value="TSP1"/>
    <property type="match status" value="1"/>
</dbReference>
<evidence type="ECO:0000256" key="17">
    <source>
        <dbReference type="SAM" id="MobiDB-lite"/>
    </source>
</evidence>
<comment type="caution">
    <text evidence="19">The sequence shown here is derived from an EMBL/GenBank/DDBJ whole genome shotgun (WGS) entry which is preliminary data.</text>
</comment>
<reference evidence="19" key="2">
    <citation type="submission" date="2023-03" db="EMBL/GenBank/DDBJ databases">
        <authorList>
            <person name="Inwood S.N."/>
            <person name="Skelly J.G."/>
            <person name="Guhlin J."/>
            <person name="Harrop T.W.R."/>
            <person name="Goldson S.G."/>
            <person name="Dearden P.K."/>
        </authorList>
    </citation>
    <scope>NUCLEOTIDE SEQUENCE</scope>
    <source>
        <strain evidence="19">Irish</strain>
        <tissue evidence="19">Whole body</tissue>
    </source>
</reference>
<feature type="domain" description="Peptidase M12B" evidence="18">
    <location>
        <begin position="239"/>
        <end position="451"/>
    </location>
</feature>
<dbReference type="CDD" id="cd04273">
    <property type="entry name" value="ZnMc_ADAMTS_like"/>
    <property type="match status" value="1"/>
</dbReference>
<dbReference type="InterPro" id="IPR013273">
    <property type="entry name" value="ADAMTS/ADAMTS-like"/>
</dbReference>
<evidence type="ECO:0000256" key="1">
    <source>
        <dbReference type="ARBA" id="ARBA00004498"/>
    </source>
</evidence>
<dbReference type="SMART" id="SM00209">
    <property type="entry name" value="TSP1"/>
    <property type="match status" value="1"/>
</dbReference>
<feature type="disulfide bond" evidence="15">
    <location>
        <begin position="475"/>
        <end position="498"/>
    </location>
</feature>